<dbReference type="EMBL" id="MU251658">
    <property type="protein sequence ID" value="KAG9230611.1"/>
    <property type="molecule type" value="Genomic_DNA"/>
</dbReference>
<evidence type="ECO:0000313" key="2">
    <source>
        <dbReference type="EMBL" id="KAG9230611.1"/>
    </source>
</evidence>
<dbReference type="OrthoDB" id="5396104at2759"/>
<proteinExistence type="predicted"/>
<name>A0A9P8C340_9HELO</name>
<dbReference type="Proteomes" id="UP000824998">
    <property type="component" value="Unassembled WGS sequence"/>
</dbReference>
<keyword evidence="3" id="KW-1185">Reference proteome</keyword>
<sequence>MVFLRHLHSQPPASKSQEASDPDSRLLNMPERPRRPQRLQLATSNHSKDTTSATSPSPQSSKPTLSPTSARRSTTSSLPSPIQPSPFPQGPAPPPPLTPLTPPLRLHLRTIIPSPPITPAFIASLPSTPYPWIWRCHVCGRGYRLGATRRCLEDGHVFCSGTGKSGRRCGSEFDYQAWEARNFWRREILRRRSQRGKERERMAGIEGVIEGEIDSPFRERNCWMDCNFPSECHAFRQWRARENRRLEQLLVQGREVISPIDEQEIEQEELQEAEEKAGGLYCEANAWSSSSSDSSFGSDVQHLDDIETGPSTIDSASEQGSASGVYFRRVTEEEYARAAGIYDSVPTSPIGIEAGGEGSGQIKDCDGLGEQAVALGYVTSKRRVSIDALARGDYEEPKKSPLKSEFGWDEKEWDHDGGIVRLDHETLEEDLRCGSLSLRRFKPSSNEELFGDEADGFI</sequence>
<accession>A0A9P8C340</accession>
<feature type="region of interest" description="Disordered" evidence="1">
    <location>
        <begin position="1"/>
        <end position="102"/>
    </location>
</feature>
<gene>
    <name evidence="2" type="ORF">BJ875DRAFT_471754</name>
</gene>
<organism evidence="2 3">
    <name type="scientific">Amylocarpus encephaloides</name>
    <dbReference type="NCBI Taxonomy" id="45428"/>
    <lineage>
        <taxon>Eukaryota</taxon>
        <taxon>Fungi</taxon>
        <taxon>Dikarya</taxon>
        <taxon>Ascomycota</taxon>
        <taxon>Pezizomycotina</taxon>
        <taxon>Leotiomycetes</taxon>
        <taxon>Helotiales</taxon>
        <taxon>Helotiales incertae sedis</taxon>
        <taxon>Amylocarpus</taxon>
    </lineage>
</organism>
<dbReference type="AlphaFoldDB" id="A0A9P8C340"/>
<comment type="caution">
    <text evidence="2">The sequence shown here is derived from an EMBL/GenBank/DDBJ whole genome shotgun (WGS) entry which is preliminary data.</text>
</comment>
<reference evidence="2" key="1">
    <citation type="journal article" date="2021" name="IMA Fungus">
        <title>Genomic characterization of three marine fungi, including Emericellopsis atlantica sp. nov. with signatures of a generalist lifestyle and marine biomass degradation.</title>
        <authorList>
            <person name="Hagestad O.C."/>
            <person name="Hou L."/>
            <person name="Andersen J.H."/>
            <person name="Hansen E.H."/>
            <person name="Altermark B."/>
            <person name="Li C."/>
            <person name="Kuhnert E."/>
            <person name="Cox R.J."/>
            <person name="Crous P.W."/>
            <person name="Spatafora J.W."/>
            <person name="Lail K."/>
            <person name="Amirebrahimi M."/>
            <person name="Lipzen A."/>
            <person name="Pangilinan J."/>
            <person name="Andreopoulos W."/>
            <person name="Hayes R.D."/>
            <person name="Ng V."/>
            <person name="Grigoriev I.V."/>
            <person name="Jackson S.A."/>
            <person name="Sutton T.D.S."/>
            <person name="Dobson A.D.W."/>
            <person name="Rama T."/>
        </authorList>
    </citation>
    <scope>NUCLEOTIDE SEQUENCE</scope>
    <source>
        <strain evidence="2">TRa018bII</strain>
    </source>
</reference>
<feature type="compositionally biased region" description="Pro residues" evidence="1">
    <location>
        <begin position="81"/>
        <end position="102"/>
    </location>
</feature>
<evidence type="ECO:0000256" key="1">
    <source>
        <dbReference type="SAM" id="MobiDB-lite"/>
    </source>
</evidence>
<protein>
    <submittedName>
        <fullName evidence="2">Uncharacterized protein</fullName>
    </submittedName>
</protein>
<evidence type="ECO:0000313" key="3">
    <source>
        <dbReference type="Proteomes" id="UP000824998"/>
    </source>
</evidence>
<feature type="compositionally biased region" description="Low complexity" evidence="1">
    <location>
        <begin position="50"/>
        <end position="80"/>
    </location>
</feature>